<reference evidence="1 2" key="1">
    <citation type="journal article" date="2019" name="Genome Biol. Evol.">
        <title>Insights into the evolution of the New World diploid cottons (Gossypium, subgenus Houzingenia) based on genome sequencing.</title>
        <authorList>
            <person name="Grover C.E."/>
            <person name="Arick M.A. 2nd"/>
            <person name="Thrash A."/>
            <person name="Conover J.L."/>
            <person name="Sanders W.S."/>
            <person name="Peterson D.G."/>
            <person name="Frelichowski J.E."/>
            <person name="Scheffler J.A."/>
            <person name="Scheffler B.E."/>
            <person name="Wendel J.F."/>
        </authorList>
    </citation>
    <scope>NUCLEOTIDE SEQUENCE [LARGE SCALE GENOMIC DNA]</scope>
    <source>
        <strain evidence="1">0</strain>
        <tissue evidence="1">Leaf</tissue>
    </source>
</reference>
<keyword evidence="2" id="KW-1185">Reference proteome</keyword>
<accession>A0A7J9GJR3</accession>
<evidence type="ECO:0000313" key="1">
    <source>
        <dbReference type="EMBL" id="MBA0797055.1"/>
    </source>
</evidence>
<gene>
    <name evidence="1" type="ORF">Gohar_007778</name>
</gene>
<comment type="caution">
    <text evidence="1">The sequence shown here is derived from an EMBL/GenBank/DDBJ whole genome shotgun (WGS) entry which is preliminary data.</text>
</comment>
<dbReference type="OrthoDB" id="10568185at2759"/>
<dbReference type="Proteomes" id="UP000593560">
    <property type="component" value="Unassembled WGS sequence"/>
</dbReference>
<evidence type="ECO:0000313" key="2">
    <source>
        <dbReference type="Proteomes" id="UP000593560"/>
    </source>
</evidence>
<protein>
    <submittedName>
        <fullName evidence="1">Uncharacterized protein</fullName>
    </submittedName>
</protein>
<name>A0A7J9GJR3_9ROSI</name>
<dbReference type="AlphaFoldDB" id="A0A7J9GJR3"/>
<dbReference type="EMBL" id="JABFAD010000004">
    <property type="protein sequence ID" value="MBA0797055.1"/>
    <property type="molecule type" value="Genomic_DNA"/>
</dbReference>
<organism evidence="1 2">
    <name type="scientific">Gossypium harknessii</name>
    <dbReference type="NCBI Taxonomy" id="34285"/>
    <lineage>
        <taxon>Eukaryota</taxon>
        <taxon>Viridiplantae</taxon>
        <taxon>Streptophyta</taxon>
        <taxon>Embryophyta</taxon>
        <taxon>Tracheophyta</taxon>
        <taxon>Spermatophyta</taxon>
        <taxon>Magnoliopsida</taxon>
        <taxon>eudicotyledons</taxon>
        <taxon>Gunneridae</taxon>
        <taxon>Pentapetalae</taxon>
        <taxon>rosids</taxon>
        <taxon>malvids</taxon>
        <taxon>Malvales</taxon>
        <taxon>Malvaceae</taxon>
        <taxon>Malvoideae</taxon>
        <taxon>Gossypium</taxon>
    </lineage>
</organism>
<sequence length="34" mass="3763">MKTKRWIRLSSDGTVQINTDCAAAGRVLKDQNGE</sequence>
<proteinExistence type="predicted"/>